<proteinExistence type="inferred from homology"/>
<evidence type="ECO:0000256" key="1">
    <source>
        <dbReference type="ARBA" id="ARBA00001966"/>
    </source>
</evidence>
<accession>A0A0U9HPI1</accession>
<dbReference type="GO" id="GO:0005829">
    <property type="term" value="C:cytosol"/>
    <property type="evidence" value="ECO:0007669"/>
    <property type="project" value="TreeGrafter"/>
</dbReference>
<evidence type="ECO:0000256" key="7">
    <source>
        <dbReference type="ARBA" id="ARBA00023014"/>
    </source>
</evidence>
<dbReference type="InterPro" id="IPR001130">
    <property type="entry name" value="TatD-like"/>
</dbReference>
<dbReference type="Gene3D" id="3.20.20.70">
    <property type="entry name" value="Aldolase class I"/>
    <property type="match status" value="1"/>
</dbReference>
<dbReference type="EMBL" id="BCNO01000001">
    <property type="protein sequence ID" value="GAQ94940.1"/>
    <property type="molecule type" value="Genomic_DNA"/>
</dbReference>
<evidence type="ECO:0000313" key="10">
    <source>
        <dbReference type="Proteomes" id="UP000054976"/>
    </source>
</evidence>
<dbReference type="Pfam" id="PF04055">
    <property type="entry name" value="Radical_SAM"/>
    <property type="match status" value="1"/>
</dbReference>
<comment type="cofactor">
    <cofactor evidence="1">
        <name>[4Fe-4S] cluster</name>
        <dbReference type="ChEBI" id="CHEBI:49883"/>
    </cofactor>
</comment>
<dbReference type="CDD" id="cd01335">
    <property type="entry name" value="Radical_SAM"/>
    <property type="match status" value="1"/>
</dbReference>
<name>A0A0U9HPI1_9BACT</name>
<dbReference type="NCBIfam" id="TIGR00010">
    <property type="entry name" value="YchF/TatD family DNA exonuclease"/>
    <property type="match status" value="1"/>
</dbReference>
<organism evidence="9 10">
    <name type="scientific">Thermodesulfovibrio aggregans</name>
    <dbReference type="NCBI Taxonomy" id="86166"/>
    <lineage>
        <taxon>Bacteria</taxon>
        <taxon>Pseudomonadati</taxon>
        <taxon>Nitrospirota</taxon>
        <taxon>Thermodesulfovibrionia</taxon>
        <taxon>Thermodesulfovibrionales</taxon>
        <taxon>Thermodesulfovibrionaceae</taxon>
        <taxon>Thermodesulfovibrio</taxon>
    </lineage>
</organism>
<dbReference type="InterPro" id="IPR015991">
    <property type="entry name" value="TatD/YcfH-like"/>
</dbReference>
<evidence type="ECO:0000256" key="5">
    <source>
        <dbReference type="ARBA" id="ARBA00022801"/>
    </source>
</evidence>
<keyword evidence="6" id="KW-0408">Iron</keyword>
<evidence type="ECO:0000256" key="3">
    <source>
        <dbReference type="ARBA" id="ARBA00022691"/>
    </source>
</evidence>
<evidence type="ECO:0000259" key="8">
    <source>
        <dbReference type="PROSITE" id="PS51918"/>
    </source>
</evidence>
<dbReference type="PANTHER" id="PTHR46124:SF2">
    <property type="entry name" value="D-AMINOACYL-TRNA DEACYLASE"/>
    <property type="match status" value="1"/>
</dbReference>
<dbReference type="InterPro" id="IPR013785">
    <property type="entry name" value="Aldolase_TIM"/>
</dbReference>
<dbReference type="STRING" id="86166.TAGGR_11137"/>
<keyword evidence="5" id="KW-0378">Hydrolase</keyword>
<comment type="similarity">
    <text evidence="2">Belongs to the metallo-dependent hydrolases superfamily. TatD-type hydrolase family.</text>
</comment>
<dbReference type="InterPro" id="IPR032466">
    <property type="entry name" value="Metal_Hydrolase"/>
</dbReference>
<evidence type="ECO:0000313" key="9">
    <source>
        <dbReference type="EMBL" id="GAQ94940.1"/>
    </source>
</evidence>
<dbReference type="PROSITE" id="PS01091">
    <property type="entry name" value="TATD_3"/>
    <property type="match status" value="1"/>
</dbReference>
<dbReference type="SFLD" id="SFLDS00029">
    <property type="entry name" value="Radical_SAM"/>
    <property type="match status" value="1"/>
</dbReference>
<keyword evidence="4" id="KW-0479">Metal-binding</keyword>
<dbReference type="GO" id="GO:0051536">
    <property type="term" value="F:iron-sulfur cluster binding"/>
    <property type="evidence" value="ECO:0007669"/>
    <property type="project" value="UniProtKB-KW"/>
</dbReference>
<dbReference type="GO" id="GO:0046872">
    <property type="term" value="F:metal ion binding"/>
    <property type="evidence" value="ECO:0007669"/>
    <property type="project" value="UniProtKB-KW"/>
</dbReference>
<dbReference type="OrthoDB" id="9810005at2"/>
<dbReference type="FunFam" id="3.20.20.140:FF:000005">
    <property type="entry name" value="TatD family hydrolase"/>
    <property type="match status" value="1"/>
</dbReference>
<dbReference type="InterPro" id="IPR023821">
    <property type="entry name" value="rSAM_TatD-assoc"/>
</dbReference>
<keyword evidence="3" id="KW-0949">S-adenosyl-L-methionine</keyword>
<dbReference type="SFLD" id="SFLDG01111">
    <property type="entry name" value="Uncharacterised_Radical_SAM_Su"/>
    <property type="match status" value="1"/>
</dbReference>
<dbReference type="Pfam" id="PF01026">
    <property type="entry name" value="TatD_DNase"/>
    <property type="match status" value="1"/>
</dbReference>
<evidence type="ECO:0000256" key="6">
    <source>
        <dbReference type="ARBA" id="ARBA00023004"/>
    </source>
</evidence>
<dbReference type="GO" id="GO:0016788">
    <property type="term" value="F:hydrolase activity, acting on ester bonds"/>
    <property type="evidence" value="ECO:0007669"/>
    <property type="project" value="InterPro"/>
</dbReference>
<dbReference type="PANTHER" id="PTHR46124">
    <property type="entry name" value="D-AMINOACYL-TRNA DEACYLASE"/>
    <property type="match status" value="1"/>
</dbReference>
<protein>
    <submittedName>
        <fullName evidence="9">TatD DNase family protein</fullName>
    </submittedName>
</protein>
<dbReference type="GO" id="GO:0004536">
    <property type="term" value="F:DNA nuclease activity"/>
    <property type="evidence" value="ECO:0007669"/>
    <property type="project" value="InterPro"/>
</dbReference>
<reference evidence="10" key="1">
    <citation type="submission" date="2016-01" db="EMBL/GenBank/DDBJ databases">
        <title>Draft genome sequence of Thermodesulfovibrio aggregans strain TGE-P1.</title>
        <authorList>
            <person name="Sekiguchi Y."/>
            <person name="Ohashi A."/>
            <person name="Matsuura N."/>
            <person name="Tourlousse M.D."/>
        </authorList>
    </citation>
    <scope>NUCLEOTIDE SEQUENCE [LARGE SCALE GENOMIC DNA]</scope>
    <source>
        <strain evidence="10">TGE-P1</strain>
    </source>
</reference>
<dbReference type="InterPro" id="IPR018228">
    <property type="entry name" value="DNase_TatD-rel_CS"/>
</dbReference>
<dbReference type="PROSITE" id="PS51918">
    <property type="entry name" value="RADICAL_SAM"/>
    <property type="match status" value="1"/>
</dbReference>
<sequence length="449" mass="50603">MIDSHCHLEMFKEELSDVVRRAYDSGVSTIVTVASDVESLDEVVKIAEQYPMVYATVGIHPHDAKDFNDKVLKKIFELSRHPKVIAIGEIGLDYHYDNSPREAQKSAFVRQLELARDLGLPVVVHSREAFDDTIKILKESGVSRGVLHCFSGNLSQAKKAIELGFLISISGVVTFKNAKKIKEVAQFVPDDYLLIETDAPYLAPEPMRGKGNEPAFLIYTARELAELRGVTVEDIDRITTVNTYKLFQIGNLPKGEIAYKIRDTLYLNVTNRCTNVCRFCVRFHTDYVKGHNLRLEREPSSAELIEAIGDPKNYKEIVFCGYGEPFLRLDLIKEVAKWIKEHGGRVRINTNGQGNLIHDRKILPELAGLIDSISISLNAQDKETYNRICNPANPDAYEAVIEFIKDAKEFVPKVQVTVVDVREVDLKKCEELANSLGVSFKIRHLDQVG</sequence>
<dbReference type="Gene3D" id="3.20.20.140">
    <property type="entry name" value="Metal-dependent hydrolases"/>
    <property type="match status" value="1"/>
</dbReference>
<evidence type="ECO:0000256" key="4">
    <source>
        <dbReference type="ARBA" id="ARBA00022723"/>
    </source>
</evidence>
<dbReference type="PROSITE" id="PS01090">
    <property type="entry name" value="TATD_2"/>
    <property type="match status" value="1"/>
</dbReference>
<evidence type="ECO:0000256" key="2">
    <source>
        <dbReference type="ARBA" id="ARBA00009275"/>
    </source>
</evidence>
<dbReference type="RefSeq" id="WP_059176346.1">
    <property type="nucleotide sequence ID" value="NZ_BCNO01000001.1"/>
</dbReference>
<keyword evidence="7" id="KW-0411">Iron-sulfur</keyword>
<dbReference type="CDD" id="cd01310">
    <property type="entry name" value="TatD_DNAse"/>
    <property type="match status" value="1"/>
</dbReference>
<dbReference type="InterPro" id="IPR058240">
    <property type="entry name" value="rSAM_sf"/>
</dbReference>
<feature type="domain" description="Radical SAM core" evidence="8">
    <location>
        <begin position="259"/>
        <end position="449"/>
    </location>
</feature>
<dbReference type="SUPFAM" id="SSF102114">
    <property type="entry name" value="Radical SAM enzymes"/>
    <property type="match status" value="1"/>
</dbReference>
<gene>
    <name evidence="9" type="ORF">TAGGR_11137</name>
</gene>
<comment type="caution">
    <text evidence="9">The sequence shown here is derived from an EMBL/GenBank/DDBJ whole genome shotgun (WGS) entry which is preliminary data.</text>
</comment>
<keyword evidence="10" id="KW-1185">Reference proteome</keyword>
<dbReference type="NCBIfam" id="TIGR04038">
    <property type="entry name" value="tatD_link_rSAM"/>
    <property type="match status" value="1"/>
</dbReference>
<dbReference type="InterPro" id="IPR007197">
    <property type="entry name" value="rSAM"/>
</dbReference>
<dbReference type="Proteomes" id="UP000054976">
    <property type="component" value="Unassembled WGS sequence"/>
</dbReference>
<dbReference type="SUPFAM" id="SSF51556">
    <property type="entry name" value="Metallo-dependent hydrolases"/>
    <property type="match status" value="1"/>
</dbReference>
<dbReference type="AlphaFoldDB" id="A0A0U9HPI1"/>